<feature type="transmembrane region" description="Helical" evidence="1">
    <location>
        <begin position="34"/>
        <end position="51"/>
    </location>
</feature>
<keyword evidence="1" id="KW-1133">Transmembrane helix</keyword>
<keyword evidence="1" id="KW-0812">Transmembrane</keyword>
<organism evidence="2 3">
    <name type="scientific">Litchfieldella qijiaojingensis</name>
    <dbReference type="NCBI Taxonomy" id="980347"/>
    <lineage>
        <taxon>Bacteria</taxon>
        <taxon>Pseudomonadati</taxon>
        <taxon>Pseudomonadota</taxon>
        <taxon>Gammaproteobacteria</taxon>
        <taxon>Oceanospirillales</taxon>
        <taxon>Halomonadaceae</taxon>
        <taxon>Litchfieldella</taxon>
    </lineage>
</organism>
<sequence>MSGVMSEWWTYRAEDFLLFSPRVYWRLIELHNQALWPWQLLALLLGVLILASMLRPRPWSDRLIAALLAAAWVFVAWNFLWQHYATINWAMVYVVPLFVLQALLLVGIGTLKGDLSMPARWSIPRILGIALFLHALLLHPLLPAYAGRSISTAEVFGIFPDPLAIATLGMLTAAIPRHRAWPLLVIPGLWCLLSWLTLDTMEVRGAWVPLLAVVAAIAGRLWPRAR</sequence>
<evidence type="ECO:0000313" key="2">
    <source>
        <dbReference type="EMBL" id="GGX89548.1"/>
    </source>
</evidence>
<comment type="caution">
    <text evidence="2">The sequence shown here is derived from an EMBL/GenBank/DDBJ whole genome shotgun (WGS) entry which is preliminary data.</text>
</comment>
<feature type="transmembrane region" description="Helical" evidence="1">
    <location>
        <begin position="63"/>
        <end position="81"/>
    </location>
</feature>
<dbReference type="InterPro" id="IPR045708">
    <property type="entry name" value="DUF6064"/>
</dbReference>
<feature type="transmembrane region" description="Helical" evidence="1">
    <location>
        <begin position="87"/>
        <end position="111"/>
    </location>
</feature>
<gene>
    <name evidence="2" type="ORF">GCM10007160_16140</name>
</gene>
<dbReference type="RefSeq" id="WP_229803389.1">
    <property type="nucleotide sequence ID" value="NZ_BMXS01000006.1"/>
</dbReference>
<feature type="transmembrane region" description="Helical" evidence="1">
    <location>
        <begin position="155"/>
        <end position="173"/>
    </location>
</feature>
<evidence type="ECO:0000313" key="3">
    <source>
        <dbReference type="Proteomes" id="UP000653056"/>
    </source>
</evidence>
<keyword evidence="3" id="KW-1185">Reference proteome</keyword>
<name>A0ABQ2YNF0_9GAMM</name>
<keyword evidence="1" id="KW-0472">Membrane</keyword>
<dbReference type="EMBL" id="BMXS01000006">
    <property type="protein sequence ID" value="GGX89548.1"/>
    <property type="molecule type" value="Genomic_DNA"/>
</dbReference>
<feature type="transmembrane region" description="Helical" evidence="1">
    <location>
        <begin position="123"/>
        <end position="143"/>
    </location>
</feature>
<evidence type="ECO:0008006" key="4">
    <source>
        <dbReference type="Google" id="ProtNLM"/>
    </source>
</evidence>
<protein>
    <recommendedName>
        <fullName evidence="4">MFS transporter permease</fullName>
    </recommendedName>
</protein>
<evidence type="ECO:0000256" key="1">
    <source>
        <dbReference type="SAM" id="Phobius"/>
    </source>
</evidence>
<feature type="transmembrane region" description="Helical" evidence="1">
    <location>
        <begin position="204"/>
        <end position="222"/>
    </location>
</feature>
<proteinExistence type="predicted"/>
<dbReference type="Proteomes" id="UP000653056">
    <property type="component" value="Unassembled WGS sequence"/>
</dbReference>
<dbReference type="Pfam" id="PF19540">
    <property type="entry name" value="DUF6064"/>
    <property type="match status" value="1"/>
</dbReference>
<feature type="transmembrane region" description="Helical" evidence="1">
    <location>
        <begin position="180"/>
        <end position="198"/>
    </location>
</feature>
<accession>A0ABQ2YNF0</accession>
<reference evidence="3" key="1">
    <citation type="journal article" date="2019" name="Int. J. Syst. Evol. Microbiol.">
        <title>The Global Catalogue of Microorganisms (GCM) 10K type strain sequencing project: providing services to taxonomists for standard genome sequencing and annotation.</title>
        <authorList>
            <consortium name="The Broad Institute Genomics Platform"/>
            <consortium name="The Broad Institute Genome Sequencing Center for Infectious Disease"/>
            <person name="Wu L."/>
            <person name="Ma J."/>
        </authorList>
    </citation>
    <scope>NUCLEOTIDE SEQUENCE [LARGE SCALE GENOMIC DNA]</scope>
    <source>
        <strain evidence="3">KCTC 22228</strain>
    </source>
</reference>